<feature type="region of interest" description="Disordered" evidence="1">
    <location>
        <begin position="35"/>
        <end position="138"/>
    </location>
</feature>
<dbReference type="RefSeq" id="WP_095065315.1">
    <property type="nucleotide sequence ID" value="NZ_LT906470.1"/>
</dbReference>
<name>A0A239YL08_9FIRM</name>
<dbReference type="AlphaFoldDB" id="A0A239YL08"/>
<keyword evidence="3" id="KW-1185">Reference proteome</keyword>
<dbReference type="EMBL" id="LT906470">
    <property type="protein sequence ID" value="SNV58898.1"/>
    <property type="molecule type" value="Genomic_DNA"/>
</dbReference>
<feature type="compositionally biased region" description="Pro residues" evidence="1">
    <location>
        <begin position="88"/>
        <end position="101"/>
    </location>
</feature>
<evidence type="ECO:0000313" key="3">
    <source>
        <dbReference type="Proteomes" id="UP000214973"/>
    </source>
</evidence>
<dbReference type="Proteomes" id="UP000214973">
    <property type="component" value="Chromosome 1"/>
</dbReference>
<protein>
    <submittedName>
        <fullName evidence="2">Uncharacterized protein</fullName>
    </submittedName>
</protein>
<sequence length="138" mass="14792">MRRIIIAAILMVICAVGATTSFVVNDLPNFGEWMKTNEQQFRRPPKHDGPHKHMDKPMMDDRNQKGPQDGMPPKENPGQGPQNGPQGQPNPPQGPVAPPQGQPNAPQGPMNGNQPDGAVPPQASNTQQGAAQPNTQAQ</sequence>
<gene>
    <name evidence="2" type="ORF">SAMEA44547418_00419</name>
</gene>
<evidence type="ECO:0000313" key="2">
    <source>
        <dbReference type="EMBL" id="SNV58898.1"/>
    </source>
</evidence>
<evidence type="ECO:0000256" key="1">
    <source>
        <dbReference type="SAM" id="MobiDB-lite"/>
    </source>
</evidence>
<feature type="compositionally biased region" description="Polar residues" evidence="1">
    <location>
        <begin position="122"/>
        <end position="138"/>
    </location>
</feature>
<accession>A0A239YL08</accession>
<reference evidence="2 3" key="1">
    <citation type="submission" date="2017-06" db="EMBL/GenBank/DDBJ databases">
        <authorList>
            <consortium name="Pathogen Informatics"/>
        </authorList>
    </citation>
    <scope>NUCLEOTIDE SEQUENCE [LARGE SCALE GENOMIC DNA]</scope>
    <source>
        <strain evidence="2 3">NCTC12018</strain>
    </source>
</reference>
<proteinExistence type="predicted"/>
<feature type="compositionally biased region" description="Low complexity" evidence="1">
    <location>
        <begin position="102"/>
        <end position="115"/>
    </location>
</feature>
<feature type="compositionally biased region" description="Basic and acidic residues" evidence="1">
    <location>
        <begin position="46"/>
        <end position="64"/>
    </location>
</feature>
<dbReference type="KEGG" id="vrm:44547418_00419"/>
<feature type="compositionally biased region" description="Low complexity" evidence="1">
    <location>
        <begin position="76"/>
        <end position="87"/>
    </location>
</feature>
<organism evidence="2 3">
    <name type="scientific">Veillonella rodentium</name>
    <dbReference type="NCBI Taxonomy" id="248315"/>
    <lineage>
        <taxon>Bacteria</taxon>
        <taxon>Bacillati</taxon>
        <taxon>Bacillota</taxon>
        <taxon>Negativicutes</taxon>
        <taxon>Veillonellales</taxon>
        <taxon>Veillonellaceae</taxon>
        <taxon>Veillonella</taxon>
    </lineage>
</organism>